<gene>
    <name evidence="2" type="ORF">MZV50_03540</name>
</gene>
<sequence length="103" mass="11225">MTQSSTQTWCERLQRQLMAALDAVWETIAATDDPAVIRKARDKAKACGDLAAMARKVAAMTPRPKPSRSPAGLAPLDFEPEVAAEERPPRKLDRLKGGGRGRL</sequence>
<dbReference type="EMBL" id="CP096040">
    <property type="protein sequence ID" value="USQ96670.1"/>
    <property type="molecule type" value="Genomic_DNA"/>
</dbReference>
<feature type="compositionally biased region" description="Basic and acidic residues" evidence="1">
    <location>
        <begin position="84"/>
        <end position="96"/>
    </location>
</feature>
<accession>A0ABY4ZW10</accession>
<name>A0ABY4ZW10_9CAUL</name>
<protein>
    <submittedName>
        <fullName evidence="2">Uncharacterized protein</fullName>
    </submittedName>
</protein>
<keyword evidence="3" id="KW-1185">Reference proteome</keyword>
<feature type="region of interest" description="Disordered" evidence="1">
    <location>
        <begin position="58"/>
        <end position="103"/>
    </location>
</feature>
<proteinExistence type="predicted"/>
<organism evidence="2 3">
    <name type="scientific">Caulobacter segnis</name>
    <dbReference type="NCBI Taxonomy" id="88688"/>
    <lineage>
        <taxon>Bacteria</taxon>
        <taxon>Pseudomonadati</taxon>
        <taxon>Pseudomonadota</taxon>
        <taxon>Alphaproteobacteria</taxon>
        <taxon>Caulobacterales</taxon>
        <taxon>Caulobacteraceae</taxon>
        <taxon>Caulobacter</taxon>
    </lineage>
</organism>
<reference evidence="2 3" key="1">
    <citation type="submission" date="2022-04" db="EMBL/GenBank/DDBJ databases">
        <title>Genome sequence of soybean root-associated Caulobacter segnis RL271.</title>
        <authorList>
            <person name="Longley R."/>
            <person name="Bonito G."/>
            <person name="Trigodet F."/>
            <person name="Crosson S."/>
            <person name="Fiebig A."/>
        </authorList>
    </citation>
    <scope>NUCLEOTIDE SEQUENCE [LARGE SCALE GENOMIC DNA]</scope>
    <source>
        <strain evidence="2 3">RL271</strain>
    </source>
</reference>
<dbReference type="Proteomes" id="UP001057520">
    <property type="component" value="Chromosome"/>
</dbReference>
<evidence type="ECO:0000313" key="2">
    <source>
        <dbReference type="EMBL" id="USQ96670.1"/>
    </source>
</evidence>
<evidence type="ECO:0000313" key="3">
    <source>
        <dbReference type="Proteomes" id="UP001057520"/>
    </source>
</evidence>
<evidence type="ECO:0000256" key="1">
    <source>
        <dbReference type="SAM" id="MobiDB-lite"/>
    </source>
</evidence>